<sequence length="316" mass="35117">MSHSHRSSRSERHGHRSHASKSSGSFKPSGSYPCRFIFTVTELSYADNATPYYDSLNNQLPPQDFTDFGPRIPGKILRYNNGDVSVAPGFAAVPGRPYYDADNENDWRPSTIGYYTDTILNNEGQVMRLTERTWMPLQSYSTTTMYNCSPFAPCLFKPGDASDPNDPMARDYGDFRMMHFTNEGGVSRASANGGIRKVAGNNPTWVGSLVPDAYNDRKTGQVSTGLGGEFSLLIALMALAQARGHCDRAFTEQKWLNNRWTGRRNPIGWPNDDEEPRGVVVEIAYEKASDNGTMPPGSSWEDIQTVEWSGIAVRES</sequence>
<feature type="compositionally biased region" description="Basic residues" evidence="1">
    <location>
        <begin position="1"/>
        <end position="19"/>
    </location>
</feature>
<comment type="caution">
    <text evidence="2">The sequence shown here is derived from an EMBL/GenBank/DDBJ whole genome shotgun (WGS) entry which is preliminary data.</text>
</comment>
<reference evidence="2 3" key="1">
    <citation type="submission" date="2023-01" db="EMBL/GenBank/DDBJ databases">
        <title>Analysis of 21 Apiospora genomes using comparative genomics revels a genus with tremendous synthesis potential of carbohydrate active enzymes and secondary metabolites.</title>
        <authorList>
            <person name="Sorensen T."/>
        </authorList>
    </citation>
    <scope>NUCLEOTIDE SEQUENCE [LARGE SCALE GENOMIC DNA]</scope>
    <source>
        <strain evidence="2 3">CBS 83171</strain>
    </source>
</reference>
<name>A0ABR1TM74_9PEZI</name>
<accession>A0ABR1TM74</accession>
<evidence type="ECO:0000313" key="3">
    <source>
        <dbReference type="Proteomes" id="UP001446871"/>
    </source>
</evidence>
<evidence type="ECO:0000256" key="1">
    <source>
        <dbReference type="SAM" id="MobiDB-lite"/>
    </source>
</evidence>
<keyword evidence="3" id="KW-1185">Reference proteome</keyword>
<gene>
    <name evidence="2" type="ORF">PG996_015561</name>
</gene>
<organism evidence="2 3">
    <name type="scientific">Apiospora saccharicola</name>
    <dbReference type="NCBI Taxonomy" id="335842"/>
    <lineage>
        <taxon>Eukaryota</taxon>
        <taxon>Fungi</taxon>
        <taxon>Dikarya</taxon>
        <taxon>Ascomycota</taxon>
        <taxon>Pezizomycotina</taxon>
        <taxon>Sordariomycetes</taxon>
        <taxon>Xylariomycetidae</taxon>
        <taxon>Amphisphaeriales</taxon>
        <taxon>Apiosporaceae</taxon>
        <taxon>Apiospora</taxon>
    </lineage>
</organism>
<dbReference type="EMBL" id="JAQQWM010000009">
    <property type="protein sequence ID" value="KAK8047497.1"/>
    <property type="molecule type" value="Genomic_DNA"/>
</dbReference>
<protein>
    <submittedName>
        <fullName evidence="2">Uncharacterized protein</fullName>
    </submittedName>
</protein>
<feature type="region of interest" description="Disordered" evidence="1">
    <location>
        <begin position="1"/>
        <end position="28"/>
    </location>
</feature>
<evidence type="ECO:0000313" key="2">
    <source>
        <dbReference type="EMBL" id="KAK8047497.1"/>
    </source>
</evidence>
<dbReference type="Proteomes" id="UP001446871">
    <property type="component" value="Unassembled WGS sequence"/>
</dbReference>
<proteinExistence type="predicted"/>